<dbReference type="Ensembl" id="ENSVURT00010035412.1">
    <property type="protein sequence ID" value="ENSVURP00010031103.1"/>
    <property type="gene ID" value="ENSVURG00010023785.1"/>
</dbReference>
<evidence type="ECO:0000313" key="3">
    <source>
        <dbReference type="Proteomes" id="UP000314987"/>
    </source>
</evidence>
<sequence length="158" mass="16680">MLLAHVARVALPLQPFEVGKGCQRCLAQQARQGPRLVRPRQQHCVAAQNHGLVARLVAVHPGENARVAAVSSAVGDARQQVGVRRSSGPRAPGALAGLCLHQRAGPLALALPPPSLSPWFPPTPASAPGSVSLRTLAPPPPPQPLFPKPRKGRVRFNF</sequence>
<keyword evidence="3" id="KW-1185">Reference proteome</keyword>
<name>A0A4X2M495_VOMUR</name>
<feature type="compositionally biased region" description="Basic residues" evidence="1">
    <location>
        <begin position="148"/>
        <end position="158"/>
    </location>
</feature>
<reference evidence="2" key="3">
    <citation type="submission" date="2025-09" db="UniProtKB">
        <authorList>
            <consortium name="Ensembl"/>
        </authorList>
    </citation>
    <scope>IDENTIFICATION</scope>
</reference>
<feature type="region of interest" description="Disordered" evidence="1">
    <location>
        <begin position="120"/>
        <end position="158"/>
    </location>
</feature>
<reference evidence="2" key="2">
    <citation type="submission" date="2025-08" db="UniProtKB">
        <authorList>
            <consortium name="Ensembl"/>
        </authorList>
    </citation>
    <scope>IDENTIFICATION</scope>
</reference>
<dbReference type="GeneTree" id="ENSGT00970000193558"/>
<evidence type="ECO:0000313" key="2">
    <source>
        <dbReference type="Ensembl" id="ENSVURP00010031103.1"/>
    </source>
</evidence>
<accession>A0A4X2M495</accession>
<dbReference type="AlphaFoldDB" id="A0A4X2M495"/>
<dbReference type="Proteomes" id="UP000314987">
    <property type="component" value="Unassembled WGS sequence"/>
</dbReference>
<evidence type="ECO:0000256" key="1">
    <source>
        <dbReference type="SAM" id="MobiDB-lite"/>
    </source>
</evidence>
<protein>
    <submittedName>
        <fullName evidence="2">Uncharacterized protein</fullName>
    </submittedName>
</protein>
<feature type="compositionally biased region" description="Pro residues" evidence="1">
    <location>
        <begin position="137"/>
        <end position="147"/>
    </location>
</feature>
<proteinExistence type="predicted"/>
<reference evidence="3" key="1">
    <citation type="submission" date="2018-12" db="EMBL/GenBank/DDBJ databases">
        <authorList>
            <person name="Yazar S."/>
        </authorList>
    </citation>
    <scope>NUCLEOTIDE SEQUENCE [LARGE SCALE GENOMIC DNA]</scope>
</reference>
<organism evidence="2 3">
    <name type="scientific">Vombatus ursinus</name>
    <name type="common">Common wombat</name>
    <dbReference type="NCBI Taxonomy" id="29139"/>
    <lineage>
        <taxon>Eukaryota</taxon>
        <taxon>Metazoa</taxon>
        <taxon>Chordata</taxon>
        <taxon>Craniata</taxon>
        <taxon>Vertebrata</taxon>
        <taxon>Euteleostomi</taxon>
        <taxon>Mammalia</taxon>
        <taxon>Metatheria</taxon>
        <taxon>Diprotodontia</taxon>
        <taxon>Vombatidae</taxon>
        <taxon>Vombatus</taxon>
    </lineage>
</organism>